<evidence type="ECO:0000313" key="6">
    <source>
        <dbReference type="EMBL" id="BBB90736.1"/>
    </source>
</evidence>
<evidence type="ECO:0000259" key="5">
    <source>
        <dbReference type="PROSITE" id="PS51063"/>
    </source>
</evidence>
<dbReference type="GO" id="GO:0003700">
    <property type="term" value="F:DNA-binding transcription factor activity"/>
    <property type="evidence" value="ECO:0007669"/>
    <property type="project" value="TreeGrafter"/>
</dbReference>
<feature type="domain" description="Cyclic nucleotide-binding" evidence="4">
    <location>
        <begin position="13"/>
        <end position="110"/>
    </location>
</feature>
<evidence type="ECO:0000256" key="1">
    <source>
        <dbReference type="ARBA" id="ARBA00023015"/>
    </source>
</evidence>
<keyword evidence="2" id="KW-0238">DNA-binding</keyword>
<dbReference type="SUPFAM" id="SSF46785">
    <property type="entry name" value="Winged helix' DNA-binding domain"/>
    <property type="match status" value="1"/>
</dbReference>
<dbReference type="InterPro" id="IPR014710">
    <property type="entry name" value="RmlC-like_jellyroll"/>
</dbReference>
<name>A0A348AI38_9FIRM</name>
<accession>A0A348AI38</accession>
<keyword evidence="7" id="KW-1185">Reference proteome</keyword>
<evidence type="ECO:0000259" key="4">
    <source>
        <dbReference type="PROSITE" id="PS50042"/>
    </source>
</evidence>
<dbReference type="InterPro" id="IPR036390">
    <property type="entry name" value="WH_DNA-bd_sf"/>
</dbReference>
<keyword evidence="6" id="KW-0675">Receptor</keyword>
<gene>
    <name evidence="6" type="primary">crp_2</name>
    <name evidence="6" type="ORF">MAMMFC1_01397</name>
</gene>
<dbReference type="InterPro" id="IPR018490">
    <property type="entry name" value="cNMP-bd_dom_sf"/>
</dbReference>
<dbReference type="EMBL" id="AP018449">
    <property type="protein sequence ID" value="BBB90736.1"/>
    <property type="molecule type" value="Genomic_DNA"/>
</dbReference>
<dbReference type="RefSeq" id="WP_126307629.1">
    <property type="nucleotide sequence ID" value="NZ_AP018449.1"/>
</dbReference>
<dbReference type="CDD" id="cd00038">
    <property type="entry name" value="CAP_ED"/>
    <property type="match status" value="1"/>
</dbReference>
<dbReference type="InterPro" id="IPR050397">
    <property type="entry name" value="Env_Response_Regulators"/>
</dbReference>
<reference evidence="6 7" key="1">
    <citation type="journal article" date="2018" name="Int. J. Syst. Evol. Microbiol.">
        <title>Methylomusa anaerophila gen. nov., sp. nov., an anaerobic methanol-utilizing bacterium isolated from a microbial fuel cell.</title>
        <authorList>
            <person name="Amano N."/>
            <person name="Yamamuro A."/>
            <person name="Miyahara M."/>
            <person name="Kouzuma A."/>
            <person name="Abe T."/>
            <person name="Watanabe K."/>
        </authorList>
    </citation>
    <scope>NUCLEOTIDE SEQUENCE [LARGE SCALE GENOMIC DNA]</scope>
    <source>
        <strain evidence="6 7">MMFC1</strain>
    </source>
</reference>
<dbReference type="SMART" id="SM00100">
    <property type="entry name" value="cNMP"/>
    <property type="match status" value="1"/>
</dbReference>
<dbReference type="OrthoDB" id="3176638at2"/>
<dbReference type="AlphaFoldDB" id="A0A348AI38"/>
<keyword evidence="1" id="KW-0805">Transcription regulation</keyword>
<evidence type="ECO:0000313" key="7">
    <source>
        <dbReference type="Proteomes" id="UP000276437"/>
    </source>
</evidence>
<dbReference type="Pfam" id="PF13545">
    <property type="entry name" value="HTH_Crp_2"/>
    <property type="match status" value="1"/>
</dbReference>
<evidence type="ECO:0000256" key="3">
    <source>
        <dbReference type="ARBA" id="ARBA00023163"/>
    </source>
</evidence>
<keyword evidence="3" id="KW-0804">Transcription</keyword>
<organism evidence="6 7">
    <name type="scientific">Methylomusa anaerophila</name>
    <dbReference type="NCBI Taxonomy" id="1930071"/>
    <lineage>
        <taxon>Bacteria</taxon>
        <taxon>Bacillati</taxon>
        <taxon>Bacillota</taxon>
        <taxon>Negativicutes</taxon>
        <taxon>Selenomonadales</taxon>
        <taxon>Sporomusaceae</taxon>
        <taxon>Methylomusa</taxon>
    </lineage>
</organism>
<dbReference type="PANTHER" id="PTHR24567:SF58">
    <property type="entry name" value="CYCLIC AMP-BINDING REGULATORY PROTEIN"/>
    <property type="match status" value="1"/>
</dbReference>
<dbReference type="SUPFAM" id="SSF51206">
    <property type="entry name" value="cAMP-binding domain-like"/>
    <property type="match status" value="1"/>
</dbReference>
<dbReference type="PROSITE" id="PS51063">
    <property type="entry name" value="HTH_CRP_2"/>
    <property type="match status" value="1"/>
</dbReference>
<protein>
    <submittedName>
        <fullName evidence="6">cAMP receptor protein</fullName>
    </submittedName>
</protein>
<dbReference type="InterPro" id="IPR012318">
    <property type="entry name" value="HTH_CRP"/>
</dbReference>
<dbReference type="Pfam" id="PF00027">
    <property type="entry name" value="cNMP_binding"/>
    <property type="match status" value="1"/>
</dbReference>
<dbReference type="PANTHER" id="PTHR24567">
    <property type="entry name" value="CRP FAMILY TRANSCRIPTIONAL REGULATORY PROTEIN"/>
    <property type="match status" value="1"/>
</dbReference>
<dbReference type="GO" id="GO:0003677">
    <property type="term" value="F:DNA binding"/>
    <property type="evidence" value="ECO:0007669"/>
    <property type="project" value="UniProtKB-KW"/>
</dbReference>
<dbReference type="GO" id="GO:0005829">
    <property type="term" value="C:cytosol"/>
    <property type="evidence" value="ECO:0007669"/>
    <property type="project" value="TreeGrafter"/>
</dbReference>
<feature type="domain" description="HTH crp-type" evidence="5">
    <location>
        <begin position="154"/>
        <end position="222"/>
    </location>
</feature>
<sequence>MTIHYDVLLHSPLFAGINADSLAAVINCLQPKVSAYPRNSYVAVEGESFTGLGILLAGKATVIKENAAGSRIVMTMMGAGDMFGEIITFSSTQIWPMSVNAQTECEVMFLPSVKIMGTCANICGSHKQLITNMLKIVSEQAVMLNRKVEYLAIKGMREKISTYLLEQHKLTARNTFIMTLNRNDLADFLNVSRTALSREMGRMRDEGMIEFYRSSVKIKDLEGLKKVIES</sequence>
<proteinExistence type="predicted"/>
<dbReference type="KEGG" id="mana:MAMMFC1_01397"/>
<dbReference type="Gene3D" id="2.60.120.10">
    <property type="entry name" value="Jelly Rolls"/>
    <property type="match status" value="1"/>
</dbReference>
<dbReference type="PROSITE" id="PS50042">
    <property type="entry name" value="CNMP_BINDING_3"/>
    <property type="match status" value="1"/>
</dbReference>
<dbReference type="Proteomes" id="UP000276437">
    <property type="component" value="Chromosome"/>
</dbReference>
<evidence type="ECO:0000256" key="2">
    <source>
        <dbReference type="ARBA" id="ARBA00023125"/>
    </source>
</evidence>
<dbReference type="InterPro" id="IPR000595">
    <property type="entry name" value="cNMP-bd_dom"/>
</dbReference>